<dbReference type="HOGENOM" id="CLU_784752_0_0_7"/>
<dbReference type="EMBL" id="AZJI01000004">
    <property type="protein sequence ID" value="ETD24224.1"/>
    <property type="molecule type" value="Genomic_DNA"/>
</dbReference>
<dbReference type="OrthoDB" id="5326994at2"/>
<reference evidence="2 3" key="1">
    <citation type="journal article" date="2014" name="Genome Announc.">
        <title>Draft genome sequences of six enterohepatic helicobacter species isolated from humans and one from rhesus macaques.</title>
        <authorList>
            <person name="Shen Z."/>
            <person name="Sheh A."/>
            <person name="Young S.K."/>
            <person name="Abouelliel A."/>
            <person name="Ward D.V."/>
            <person name="Earl A.M."/>
            <person name="Fox J.G."/>
        </authorList>
    </citation>
    <scope>NUCLEOTIDE SEQUENCE [LARGE SCALE GENOMIC DNA]</scope>
    <source>
        <strain evidence="2 3">MIT 99-5501</strain>
    </source>
</reference>
<feature type="transmembrane region" description="Helical" evidence="1">
    <location>
        <begin position="21"/>
        <end position="39"/>
    </location>
</feature>
<organism evidence="2 3">
    <name type="scientific">Helicobacter macacae MIT 99-5501</name>
    <dbReference type="NCBI Taxonomy" id="1357400"/>
    <lineage>
        <taxon>Bacteria</taxon>
        <taxon>Pseudomonadati</taxon>
        <taxon>Campylobacterota</taxon>
        <taxon>Epsilonproteobacteria</taxon>
        <taxon>Campylobacterales</taxon>
        <taxon>Helicobacteraceae</taxon>
        <taxon>Helicobacter</taxon>
    </lineage>
</organism>
<evidence type="ECO:0000256" key="1">
    <source>
        <dbReference type="SAM" id="Phobius"/>
    </source>
</evidence>
<name>V8CA33_9HELI</name>
<accession>V8CA33</accession>
<keyword evidence="1" id="KW-0472">Membrane</keyword>
<evidence type="ECO:0000313" key="2">
    <source>
        <dbReference type="EMBL" id="ETD24224.1"/>
    </source>
</evidence>
<sequence length="353" mass="39054">MTARQRISKILSPLKSHDKNAIKILNSIFLAFGMCLSALQASTLKCQLKATQYPQSYKISQKEQQALSLITQSIQQPNSTEIIKKLATLDSTLGKLYILQLHSLLNQINSIQATDDSEIKCQACVDFAKSALSFAFGSEKNQNHIKELLELDSSARVGEELLCVGLASKDAKALVESYAHFALAGVNTRAINALLSAVKMGDKDAARILEFLLDNGVYLAQNTQTSQTLKKAISSGNLNSIFTNSSKDFVVREFNAYSNVLENLFYQSLLSRGVIIDELDTRYANLSVASKADSASILAKELDRAKSLKQAVIVKMSTNEKNEFNEALKFKQHLHNVDETPYTSTYLIKQNKK</sequence>
<gene>
    <name evidence="2" type="ORF">HMPREF2086_00974</name>
</gene>
<dbReference type="PATRIC" id="fig|1357400.3.peg.1333"/>
<keyword evidence="1" id="KW-0812">Transmembrane</keyword>
<dbReference type="RefSeq" id="WP_023927697.1">
    <property type="nucleotide sequence ID" value="NZ_KI669454.1"/>
</dbReference>
<dbReference type="Proteomes" id="UP000018731">
    <property type="component" value="Unassembled WGS sequence"/>
</dbReference>
<keyword evidence="3" id="KW-1185">Reference proteome</keyword>
<dbReference type="STRING" id="1357400.HMPREF2086_00974"/>
<comment type="caution">
    <text evidence="2">The sequence shown here is derived from an EMBL/GenBank/DDBJ whole genome shotgun (WGS) entry which is preliminary data.</text>
</comment>
<keyword evidence="1" id="KW-1133">Transmembrane helix</keyword>
<evidence type="ECO:0000313" key="3">
    <source>
        <dbReference type="Proteomes" id="UP000018731"/>
    </source>
</evidence>
<dbReference type="AlphaFoldDB" id="V8CA33"/>
<proteinExistence type="predicted"/>
<protein>
    <submittedName>
        <fullName evidence="2">Uncharacterized protein</fullName>
    </submittedName>
</protein>